<feature type="compositionally biased region" description="Basic and acidic residues" evidence="1">
    <location>
        <begin position="190"/>
        <end position="200"/>
    </location>
</feature>
<name>A0ABV7C063_9PROT</name>
<feature type="region of interest" description="Disordered" evidence="1">
    <location>
        <begin position="45"/>
        <end position="103"/>
    </location>
</feature>
<feature type="compositionally biased region" description="Basic and acidic residues" evidence="1">
    <location>
        <begin position="158"/>
        <end position="167"/>
    </location>
</feature>
<accession>A0ABV7C063</accession>
<dbReference type="Proteomes" id="UP001595420">
    <property type="component" value="Unassembled WGS sequence"/>
</dbReference>
<gene>
    <name evidence="2" type="ORF">ACFOD3_22735</name>
</gene>
<keyword evidence="3" id="KW-1185">Reference proteome</keyword>
<evidence type="ECO:0000313" key="2">
    <source>
        <dbReference type="EMBL" id="MFC3002734.1"/>
    </source>
</evidence>
<proteinExistence type="predicted"/>
<sequence>MPVPGVIGALQIPEVPSDTGNSHGSAQHGAGAYFVRSVGRAVNGQHRLTRRHGRRNPVATRIQQGLCGSEPMPSRHKPGDRTEAEKDQRLPRYAGVQRQGSEHRLQAVARRVRHLQHREAGTQKLVRVEAGAAIGPVISVQDHDSRGPPVWRASGKHQGSDRPRDFEQLSLLERLRRSLTRPCGLGQQQDQREGANRRDK</sequence>
<feature type="compositionally biased region" description="Basic and acidic residues" evidence="1">
    <location>
        <begin position="77"/>
        <end position="90"/>
    </location>
</feature>
<protein>
    <submittedName>
        <fullName evidence="2">Uncharacterized protein</fullName>
    </submittedName>
</protein>
<comment type="caution">
    <text evidence="2">The sequence shown here is derived from an EMBL/GenBank/DDBJ whole genome shotgun (WGS) entry which is preliminary data.</text>
</comment>
<evidence type="ECO:0000313" key="3">
    <source>
        <dbReference type="Proteomes" id="UP001595420"/>
    </source>
</evidence>
<feature type="region of interest" description="Disordered" evidence="1">
    <location>
        <begin position="137"/>
        <end position="200"/>
    </location>
</feature>
<dbReference type="EMBL" id="JBHRSB010000007">
    <property type="protein sequence ID" value="MFC3002734.1"/>
    <property type="molecule type" value="Genomic_DNA"/>
</dbReference>
<organism evidence="2 3">
    <name type="scientific">Falsiroseomonas tokyonensis</name>
    <dbReference type="NCBI Taxonomy" id="430521"/>
    <lineage>
        <taxon>Bacteria</taxon>
        <taxon>Pseudomonadati</taxon>
        <taxon>Pseudomonadota</taxon>
        <taxon>Alphaproteobacteria</taxon>
        <taxon>Acetobacterales</taxon>
        <taxon>Roseomonadaceae</taxon>
        <taxon>Falsiroseomonas</taxon>
    </lineage>
</organism>
<reference evidence="3" key="1">
    <citation type="journal article" date="2019" name="Int. J. Syst. Evol. Microbiol.">
        <title>The Global Catalogue of Microorganisms (GCM) 10K type strain sequencing project: providing services to taxonomists for standard genome sequencing and annotation.</title>
        <authorList>
            <consortium name="The Broad Institute Genomics Platform"/>
            <consortium name="The Broad Institute Genome Sequencing Center for Infectious Disease"/>
            <person name="Wu L."/>
            <person name="Ma J."/>
        </authorList>
    </citation>
    <scope>NUCLEOTIDE SEQUENCE [LARGE SCALE GENOMIC DNA]</scope>
    <source>
        <strain evidence="3">CGMCC 1.16855</strain>
    </source>
</reference>
<evidence type="ECO:0000256" key="1">
    <source>
        <dbReference type="SAM" id="MobiDB-lite"/>
    </source>
</evidence>